<organism evidence="2">
    <name type="scientific">Oikopleura dioica</name>
    <name type="common">Tunicate</name>
    <dbReference type="NCBI Taxonomy" id="34765"/>
    <lineage>
        <taxon>Eukaryota</taxon>
        <taxon>Metazoa</taxon>
        <taxon>Chordata</taxon>
        <taxon>Tunicata</taxon>
        <taxon>Appendicularia</taxon>
        <taxon>Copelata</taxon>
        <taxon>Oikopleuridae</taxon>
        <taxon>Oikopleura</taxon>
    </lineage>
</organism>
<reference evidence="2" key="1">
    <citation type="journal article" date="2010" name="Science">
        <title>Plasticity of animal genome architecture unmasked by rapid evolution of a pelagic tunicate.</title>
        <authorList>
            <person name="Denoeud F."/>
            <person name="Henriet S."/>
            <person name="Mungpakdee S."/>
            <person name="Aury J.M."/>
            <person name="Da Silva C."/>
            <person name="Brinkmann H."/>
            <person name="Mikhaleva J."/>
            <person name="Olsen L.C."/>
            <person name="Jubin C."/>
            <person name="Canestro C."/>
            <person name="Bouquet J.M."/>
            <person name="Danks G."/>
            <person name="Poulain J."/>
            <person name="Campsteijn C."/>
            <person name="Adamski M."/>
            <person name="Cross I."/>
            <person name="Yadetie F."/>
            <person name="Muffato M."/>
            <person name="Louis A."/>
            <person name="Butcher S."/>
            <person name="Tsagkogeorga G."/>
            <person name="Konrad A."/>
            <person name="Singh S."/>
            <person name="Jensen M.F."/>
            <person name="Cong E.H."/>
            <person name="Eikeseth-Otteraa H."/>
            <person name="Noel B."/>
            <person name="Anthouard V."/>
            <person name="Porcel B.M."/>
            <person name="Kachouri-Lafond R."/>
            <person name="Nishino A."/>
            <person name="Ugolini M."/>
            <person name="Chourrout P."/>
            <person name="Nishida H."/>
            <person name="Aasland R."/>
            <person name="Huzurbazar S."/>
            <person name="Westhof E."/>
            <person name="Delsuc F."/>
            <person name="Lehrach H."/>
            <person name="Reinhardt R."/>
            <person name="Weissenbach J."/>
            <person name="Roy S.W."/>
            <person name="Artiguenave F."/>
            <person name="Postlethwait J.H."/>
            <person name="Manak J.R."/>
            <person name="Thompson E.M."/>
            <person name="Jaillon O."/>
            <person name="Du Pasquier L."/>
            <person name="Boudinot P."/>
            <person name="Liberles D.A."/>
            <person name="Volff J.N."/>
            <person name="Philippe H."/>
            <person name="Lenhard B."/>
            <person name="Roest Crollius H."/>
            <person name="Wincker P."/>
            <person name="Chourrout D."/>
        </authorList>
    </citation>
    <scope>NUCLEOTIDE SEQUENCE [LARGE SCALE GENOMIC DNA]</scope>
</reference>
<gene>
    <name evidence="2" type="ORF">GSOID_T00025624001</name>
</gene>
<evidence type="ECO:0000256" key="1">
    <source>
        <dbReference type="SAM" id="MobiDB-lite"/>
    </source>
</evidence>
<protein>
    <recommendedName>
        <fullName evidence="3">WH2 domain-containing protein</fullName>
    </recommendedName>
</protein>
<dbReference type="EMBL" id="FN654314">
    <property type="protein sequence ID" value="CBY31706.1"/>
    <property type="molecule type" value="Genomic_DNA"/>
</dbReference>
<feature type="compositionally biased region" description="Pro residues" evidence="1">
    <location>
        <begin position="524"/>
        <end position="534"/>
    </location>
</feature>
<name>E4Y7V6_OIKDI</name>
<accession>E4Y7V6</accession>
<feature type="region of interest" description="Disordered" evidence="1">
    <location>
        <begin position="364"/>
        <end position="421"/>
    </location>
</feature>
<feature type="compositionally biased region" description="Low complexity" evidence="1">
    <location>
        <begin position="381"/>
        <end position="392"/>
    </location>
</feature>
<evidence type="ECO:0008006" key="3">
    <source>
        <dbReference type="Google" id="ProtNLM"/>
    </source>
</evidence>
<evidence type="ECO:0000313" key="2">
    <source>
        <dbReference type="EMBL" id="CBY31706.1"/>
    </source>
</evidence>
<dbReference type="Proteomes" id="UP000011014">
    <property type="component" value="Unassembled WGS sequence"/>
</dbReference>
<feature type="compositionally biased region" description="Polar residues" evidence="1">
    <location>
        <begin position="367"/>
        <end position="380"/>
    </location>
</feature>
<feature type="region of interest" description="Disordered" evidence="1">
    <location>
        <begin position="59"/>
        <end position="87"/>
    </location>
</feature>
<sequence length="546" mass="61394">MEEKETVVKINPVAEQKVEIQEERKTSFTIVPRKEQLTAANRDQKKSIYESYTVTKAVHKFRNQNERPTPSQKPHIAAKPKRQGSASLQLDEQGNIVRGGSVSSTKSPSPVLTAPKQVTTMPLDQNGNIRIVDKNRTDAHAFEIPKLKPVYSSQQFQQIPQINQECIIEKQKKLQTQQPSHPAFPQQISPNYPQMDPRMSYQFIPQYQQSTAPQHPHYNQSQSMDAQQYQQYVQQHQRMMQYQQQQAQLQHQQGYPAQAQAASAFGAYQRASFRIVFECMLAQFLKYSRARACAPKNFACAMKSSTLQQQNQQQAFQNHQQPKFQPIMAQQSVIQQQQQGAAPIESVYGPSRSISESSSLARGYFPASQNNSRNMKTSVNSSMSSPSPSMSSEEGAGQESKTNPAFPFGKKLSLKKPQPRERIVTQTPREQLLNEVQSIAHARNDTASSIPTGFVKQLSQNSNSEIMPQPTSVAPVFLKPATERKLKEKKEELSTHEVLMRQISQSRTVPEQFIADGTVKENAAPPPPPAPIAPPQLKKVNVKVPP</sequence>
<dbReference type="AlphaFoldDB" id="E4Y7V6"/>
<feature type="region of interest" description="Disordered" evidence="1">
    <location>
        <begin position="509"/>
        <end position="546"/>
    </location>
</feature>
<proteinExistence type="predicted"/>